<evidence type="ECO:0000259" key="5">
    <source>
        <dbReference type="Pfam" id="PF24883"/>
    </source>
</evidence>
<evidence type="ECO:0000256" key="2">
    <source>
        <dbReference type="PROSITE-ProRule" id="PRU00023"/>
    </source>
</evidence>
<dbReference type="PRINTS" id="PR01415">
    <property type="entry name" value="ANKYRIN"/>
</dbReference>
<evidence type="ECO:0000313" key="7">
    <source>
        <dbReference type="Proteomes" id="UP000078237"/>
    </source>
</evidence>
<evidence type="ECO:0000256" key="1">
    <source>
        <dbReference type="ARBA" id="ARBA00022737"/>
    </source>
</evidence>
<dbReference type="EMBL" id="LCTW02000010">
    <property type="protein sequence ID" value="KXX82636.1"/>
    <property type="molecule type" value="Genomic_DNA"/>
</dbReference>
<dbReference type="InterPro" id="IPR056125">
    <property type="entry name" value="DUF7708"/>
</dbReference>
<sequence>MPFGGLMLETIDQLSNALVSLYATILRYLTTVLRYYSQGSAIRFVKSVVSPVANFEAAYAPIQAAKDEAWALAQLAEAEKSDQILASLDRIEGSQQWATAMISGSLKDALSELQEPIVRTTIQLAEIRDGLKSETRARILKAISPIPYKIHHKTAKKGRLEGSGQWLLQKPEYRSWRESSTSSVLWLHGIPGCGKTKLTSLVIDELGKRDNLAYFYCMRNPAEPQRGQGAQVLASLVRQLAGASSDQPILPPVVAPYEDAIAGLSDFEDHAWAADESGSVLLELMGVYPAATIVLDALDEVSQEDRQELLDILSGLLRDSPNLLKIFISSRDNYDIALQFEGSPNIYIDADENAADIALFIDDQLKSAKLLHNRLPKDLEAQIVETLLAGARGMFRWVDLQIQSLKPLKVAADIEARLGALPSTLEELYWELYQTIRESGDHAAALADFTFQWLMYAQETVTADVFAHIASSALSAGSTSAFTASEVIDVCSNLVVSRNESLQFAHLSVREFFEGLDKREADGFLSKKANGCIAIACLRCLHSQIEIEGTKILAEVESSAAPRPKDASESIENTIEVATTTESEHEIKADPLVECNDATEPRNTAGPRIQVIDQSKEITHLEGMSINRTESSDGKPRLVTPPGHYSPPSHPDNAEAVLYASRYWVYHTCESCDMRLTAPLADLIKAFLITEDHSASVRYTVSGKFHMWCQIMQSRGRHSRLLMYAEICDSFADPPSPIWLACLHDWHEVVEFLYTTKYKDIDSPRKLKRLEHRDGYTEEVSPLWYALVTSNTALMETILSNCTDPLQRITTSTPLGLAAQRGDERSTEILLKTEHGGLDAETEAFSNAADRGHLRILKMLLAHNAEVISIGGHQAMRAACQRGHAEIVTFLLDRGASTMRGAAFVYAAAYSRHLEMLEILLERRIGLSGLSKALIISVSNDDKDSTALLLSHGAEKEPPAVVRETKAGNLDTAIRLIEAGYDINGRYLERRRTPLHWAAERGYKDVASALLLAGAPVNGYDGDHKTLLHLAAAGGHDGCVELLLSNGADVLAEDAGSRIPLDSAEIRGHGSTETIIRDRMVKLMDELREEKVTLRNRGVGLRTGV</sequence>
<feature type="repeat" description="ANK" evidence="2">
    <location>
        <begin position="871"/>
        <end position="897"/>
    </location>
</feature>
<dbReference type="SMART" id="SM00248">
    <property type="entry name" value="ANK"/>
    <property type="match status" value="6"/>
</dbReference>
<dbReference type="PANTHER" id="PTHR10039">
    <property type="entry name" value="AMELOGENIN"/>
    <property type="match status" value="1"/>
</dbReference>
<keyword evidence="7" id="KW-1185">Reference proteome</keyword>
<dbReference type="PROSITE" id="PS50088">
    <property type="entry name" value="ANK_REPEAT"/>
    <property type="match status" value="3"/>
</dbReference>
<dbReference type="OrthoDB" id="5241802at2759"/>
<name>A0A175WG40_9PEZI</name>
<feature type="region of interest" description="Disordered" evidence="3">
    <location>
        <begin position="625"/>
        <end position="650"/>
    </location>
</feature>
<dbReference type="Pfam" id="PF12796">
    <property type="entry name" value="Ank_2"/>
    <property type="match status" value="2"/>
</dbReference>
<evidence type="ECO:0000256" key="3">
    <source>
        <dbReference type="SAM" id="MobiDB-lite"/>
    </source>
</evidence>
<reference evidence="6 7" key="1">
    <citation type="journal article" date="2016" name="Genome Announc.">
        <title>Genome Sequence of Madurella mycetomatis mm55, Isolated from a Human Mycetoma Case in Sudan.</title>
        <authorList>
            <person name="Smit S."/>
            <person name="Derks M.F."/>
            <person name="Bervoets S."/>
            <person name="Fahal A."/>
            <person name="van Leeuwen W."/>
            <person name="van Belkum A."/>
            <person name="van de Sande W.W."/>
        </authorList>
    </citation>
    <scope>NUCLEOTIDE SEQUENCE [LARGE SCALE GENOMIC DNA]</scope>
    <source>
        <strain evidence="7">mm55</strain>
    </source>
</reference>
<dbReference type="AlphaFoldDB" id="A0A175WG40"/>
<feature type="repeat" description="ANK" evidence="2">
    <location>
        <begin position="1023"/>
        <end position="1055"/>
    </location>
</feature>
<organism evidence="6 7">
    <name type="scientific">Madurella mycetomatis</name>
    <dbReference type="NCBI Taxonomy" id="100816"/>
    <lineage>
        <taxon>Eukaryota</taxon>
        <taxon>Fungi</taxon>
        <taxon>Dikarya</taxon>
        <taxon>Ascomycota</taxon>
        <taxon>Pezizomycotina</taxon>
        <taxon>Sordariomycetes</taxon>
        <taxon>Sordariomycetidae</taxon>
        <taxon>Sordariales</taxon>
        <taxon>Sordariales incertae sedis</taxon>
        <taxon>Madurella</taxon>
    </lineage>
</organism>
<gene>
    <name evidence="6" type="ORF">MMYC01_201082</name>
</gene>
<proteinExistence type="predicted"/>
<accession>A0A175WG40</accession>
<dbReference type="STRING" id="100816.A0A175WG40"/>
<protein>
    <submittedName>
        <fullName evidence="6">Vegetative incompatibility protein HET-E-1</fullName>
    </submittedName>
</protein>
<dbReference type="InterPro" id="IPR027417">
    <property type="entry name" value="P-loop_NTPase"/>
</dbReference>
<dbReference type="SUPFAM" id="SSF52540">
    <property type="entry name" value="P-loop containing nucleoside triphosphate hydrolases"/>
    <property type="match status" value="1"/>
</dbReference>
<feature type="repeat" description="ANK" evidence="2">
    <location>
        <begin position="990"/>
        <end position="1022"/>
    </location>
</feature>
<dbReference type="Proteomes" id="UP000078237">
    <property type="component" value="Unassembled WGS sequence"/>
</dbReference>
<dbReference type="InterPro" id="IPR002110">
    <property type="entry name" value="Ankyrin_rpt"/>
</dbReference>
<comment type="caution">
    <text evidence="6">The sequence shown here is derived from an EMBL/GenBank/DDBJ whole genome shotgun (WGS) entry which is preliminary data.</text>
</comment>
<dbReference type="PROSITE" id="PS50297">
    <property type="entry name" value="ANK_REP_REGION"/>
    <property type="match status" value="3"/>
</dbReference>
<dbReference type="Gene3D" id="1.25.40.20">
    <property type="entry name" value="Ankyrin repeat-containing domain"/>
    <property type="match status" value="1"/>
</dbReference>
<dbReference type="VEuPathDB" id="FungiDB:MMYC01_201082"/>
<keyword evidence="1" id="KW-0677">Repeat</keyword>
<dbReference type="Pfam" id="PF24883">
    <property type="entry name" value="NPHP3_N"/>
    <property type="match status" value="1"/>
</dbReference>
<feature type="domain" description="DUF7708" evidence="4">
    <location>
        <begin position="11"/>
        <end position="77"/>
    </location>
</feature>
<dbReference type="PANTHER" id="PTHR10039:SF16">
    <property type="entry name" value="GPI INOSITOL-DEACYLASE"/>
    <property type="match status" value="1"/>
</dbReference>
<dbReference type="InterPro" id="IPR036770">
    <property type="entry name" value="Ankyrin_rpt-contain_sf"/>
</dbReference>
<feature type="domain" description="Nephrocystin 3-like N-terminal" evidence="5">
    <location>
        <begin position="162"/>
        <end position="331"/>
    </location>
</feature>
<dbReference type="SUPFAM" id="SSF48403">
    <property type="entry name" value="Ankyrin repeat"/>
    <property type="match status" value="1"/>
</dbReference>
<dbReference type="InterPro" id="IPR056884">
    <property type="entry name" value="NPHP3-like_N"/>
</dbReference>
<dbReference type="Pfam" id="PF24809">
    <property type="entry name" value="DUF7708"/>
    <property type="match status" value="1"/>
</dbReference>
<dbReference type="Gene3D" id="3.40.50.300">
    <property type="entry name" value="P-loop containing nucleotide triphosphate hydrolases"/>
    <property type="match status" value="1"/>
</dbReference>
<keyword evidence="2" id="KW-0040">ANK repeat</keyword>
<evidence type="ECO:0000313" key="6">
    <source>
        <dbReference type="EMBL" id="KXX82636.1"/>
    </source>
</evidence>
<evidence type="ECO:0000259" key="4">
    <source>
        <dbReference type="Pfam" id="PF24809"/>
    </source>
</evidence>